<evidence type="ECO:0000313" key="4">
    <source>
        <dbReference type="EMBL" id="KYL05476.1"/>
    </source>
</evidence>
<organism evidence="4 5">
    <name type="scientific">Fusobacterium necrophorum subsp. funduliforme</name>
    <dbReference type="NCBI Taxonomy" id="143387"/>
    <lineage>
        <taxon>Bacteria</taxon>
        <taxon>Fusobacteriati</taxon>
        <taxon>Fusobacteriota</taxon>
        <taxon>Fusobacteriia</taxon>
        <taxon>Fusobacteriales</taxon>
        <taxon>Fusobacteriaceae</taxon>
        <taxon>Fusobacterium</taxon>
    </lineage>
</organism>
<dbReference type="EMBL" id="LVEA01000001">
    <property type="protein sequence ID" value="KYL05476.1"/>
    <property type="molecule type" value="Genomic_DNA"/>
</dbReference>
<comment type="caution">
    <text evidence="4">The sequence shown here is derived from an EMBL/GenBank/DDBJ whole genome shotgun (WGS) entry which is preliminary data.</text>
</comment>
<dbReference type="RefSeq" id="WP_005959656.1">
    <property type="nucleotide sequence ID" value="NZ_CAXOUM010000027.1"/>
</dbReference>
<dbReference type="NCBIfam" id="TIGR01730">
    <property type="entry name" value="RND_mfp"/>
    <property type="match status" value="1"/>
</dbReference>
<evidence type="ECO:0000313" key="5">
    <source>
        <dbReference type="Proteomes" id="UP000075816"/>
    </source>
</evidence>
<dbReference type="GO" id="GO:0015562">
    <property type="term" value="F:efflux transmembrane transporter activity"/>
    <property type="evidence" value="ECO:0007669"/>
    <property type="project" value="TreeGrafter"/>
</dbReference>
<evidence type="ECO:0000256" key="1">
    <source>
        <dbReference type="ARBA" id="ARBA00009477"/>
    </source>
</evidence>
<dbReference type="SUPFAM" id="SSF111369">
    <property type="entry name" value="HlyD-like secretion proteins"/>
    <property type="match status" value="1"/>
</dbReference>
<evidence type="ECO:0000259" key="3">
    <source>
        <dbReference type="Pfam" id="PF25989"/>
    </source>
</evidence>
<dbReference type="KEGG" id="fnf:BSQ88_04790"/>
<dbReference type="Gene3D" id="2.40.50.100">
    <property type="match status" value="1"/>
</dbReference>
<dbReference type="Gene3D" id="2.40.420.20">
    <property type="match status" value="1"/>
</dbReference>
<dbReference type="GO" id="GO:1990281">
    <property type="term" value="C:efflux pump complex"/>
    <property type="evidence" value="ECO:0007669"/>
    <property type="project" value="TreeGrafter"/>
</dbReference>
<evidence type="ECO:0000259" key="2">
    <source>
        <dbReference type="Pfam" id="PF25954"/>
    </source>
</evidence>
<dbReference type="Pfam" id="PF25989">
    <property type="entry name" value="YknX_C"/>
    <property type="match status" value="1"/>
</dbReference>
<dbReference type="Gene3D" id="2.40.30.170">
    <property type="match status" value="1"/>
</dbReference>
<dbReference type="AlphaFoldDB" id="A0A162JB93"/>
<dbReference type="Pfam" id="PF25954">
    <property type="entry name" value="Beta-barrel_RND_2"/>
    <property type="match status" value="1"/>
</dbReference>
<reference evidence="4 5" key="1">
    <citation type="submission" date="2016-03" db="EMBL/GenBank/DDBJ databases">
        <title>Comparative genomics of human isolates of Fusobacterium necrophorum.</title>
        <authorList>
            <person name="Jensen A."/>
            <person name="Bank S."/>
            <person name="Andersen P.S."/>
            <person name="Kristensen L.H."/>
            <person name="Prag J."/>
        </authorList>
    </citation>
    <scope>NUCLEOTIDE SEQUENCE [LARGE SCALE GENOMIC DNA]</scope>
    <source>
        <strain evidence="4 5">LS_1264</strain>
    </source>
</reference>
<dbReference type="PROSITE" id="PS51257">
    <property type="entry name" value="PROKAR_LIPOPROTEIN"/>
    <property type="match status" value="1"/>
</dbReference>
<gene>
    <name evidence="4" type="ORF">A2J07_01705</name>
</gene>
<dbReference type="InterPro" id="IPR058792">
    <property type="entry name" value="Beta-barrel_RND_2"/>
</dbReference>
<accession>A0A162JB93</accession>
<dbReference type="Proteomes" id="UP000075816">
    <property type="component" value="Unassembled WGS sequence"/>
</dbReference>
<dbReference type="PANTHER" id="PTHR30469:SF33">
    <property type="entry name" value="SLR1207 PROTEIN"/>
    <property type="match status" value="1"/>
</dbReference>
<dbReference type="eggNOG" id="COG0845">
    <property type="taxonomic scope" value="Bacteria"/>
</dbReference>
<comment type="similarity">
    <text evidence="1">Belongs to the membrane fusion protein (MFP) (TC 8.A.1) family.</text>
</comment>
<dbReference type="PANTHER" id="PTHR30469">
    <property type="entry name" value="MULTIDRUG RESISTANCE PROTEIN MDTA"/>
    <property type="match status" value="1"/>
</dbReference>
<name>A0A162JB93_9FUSO</name>
<dbReference type="InterPro" id="IPR058637">
    <property type="entry name" value="YknX-like_C"/>
</dbReference>
<sequence>MKKIIIRGLLLGIFLWTACEKKTEEEVNTPVKNVVSERITFHELFQTFESDAVLEPKEKVRHSTEKGGSIEKIYKKNGDFVKKGDLVILFSDAGTKASYLQALANLQSAKSSYQIAEGNYRKFRELYEKALVSHLEYVNYENSYVAAKGQYEAAKALFQSAKSDYDKLQRRADISGVIGNLFGKEGNYVKAKEEVFTVLNDSEMQAYIGLPGEYVSKLGEGSHVKLWVESLGKEYEATIEEINPIAEPNTKNFMTKLLLSNERGELKDGMYASIQLPVERKEVLSVPKEAIFIRNLIPYLFKIVEGKAVRIEVQTGAESGEYTEIISEEIQEGDRVVVKGLFGLQDGEKVREEKKTHMGEGKMKKGEEL</sequence>
<protein>
    <submittedName>
        <fullName evidence="4">Efflux transporter periplasmic adaptor subunit</fullName>
    </submittedName>
</protein>
<feature type="domain" description="YknX-like C-terminal permuted SH3-like" evidence="3">
    <location>
        <begin position="283"/>
        <end position="351"/>
    </location>
</feature>
<dbReference type="Gene3D" id="1.10.287.470">
    <property type="entry name" value="Helix hairpin bin"/>
    <property type="match status" value="1"/>
</dbReference>
<proteinExistence type="inferred from homology"/>
<feature type="domain" description="CusB-like beta-barrel" evidence="2">
    <location>
        <begin position="213"/>
        <end position="276"/>
    </location>
</feature>
<dbReference type="InterPro" id="IPR006143">
    <property type="entry name" value="RND_pump_MFP"/>
</dbReference>